<evidence type="ECO:0000313" key="2">
    <source>
        <dbReference type="EMBL" id="MBE9398144.1"/>
    </source>
</evidence>
<dbReference type="InterPro" id="IPR027417">
    <property type="entry name" value="P-loop_NTPase"/>
</dbReference>
<dbReference type="InterPro" id="IPR003593">
    <property type="entry name" value="AAA+_ATPase"/>
</dbReference>
<evidence type="ECO:0000313" key="3">
    <source>
        <dbReference type="Proteomes" id="UP000640333"/>
    </source>
</evidence>
<dbReference type="SMART" id="SM00382">
    <property type="entry name" value="AAA"/>
    <property type="match status" value="1"/>
</dbReference>
<dbReference type="Proteomes" id="UP000640333">
    <property type="component" value="Unassembled WGS sequence"/>
</dbReference>
<dbReference type="AlphaFoldDB" id="A0A8J7JZU7"/>
<gene>
    <name evidence="2" type="ORF">IOQ59_12850</name>
</gene>
<name>A0A8J7JZU7_9GAMM</name>
<proteinExistence type="predicted"/>
<accession>A0A8J7JZU7</accession>
<organism evidence="2 3">
    <name type="scientific">Pontibacterium sinense</name>
    <dbReference type="NCBI Taxonomy" id="2781979"/>
    <lineage>
        <taxon>Bacteria</taxon>
        <taxon>Pseudomonadati</taxon>
        <taxon>Pseudomonadota</taxon>
        <taxon>Gammaproteobacteria</taxon>
        <taxon>Oceanospirillales</taxon>
        <taxon>Oceanospirillaceae</taxon>
        <taxon>Pontibacterium</taxon>
    </lineage>
</organism>
<feature type="domain" description="AAA+ ATPase" evidence="1">
    <location>
        <begin position="165"/>
        <end position="352"/>
    </location>
</feature>
<dbReference type="Gene3D" id="3.40.50.300">
    <property type="entry name" value="P-loop containing nucleotide triphosphate hydrolases"/>
    <property type="match status" value="1"/>
</dbReference>
<sequence>MNSHLLNEDVLEDNGLRTRAPRPTTVEETGLSLHFLAELFVKHINDAGLLTLKQIMQRVALSGPVIENIVSFLRKEVLIEVHSRGFEQRELYYGLTQRGRDYAVDAFAKSGYVGPAPVPIELYREVVAAQSVHNYTVTRDHFCRAFSKISLKSEIKEQLGPALNSGRAIFIYGPAGTGKTYITQKMMALFDDSCLIPYSLEIDGSVVSLFDPLIHHPVEELKTNPNLRLNDDYDARFVLCERPVVITGGELGMEMLEVSFNGVLKEYQAPLQLKANNGIFIIDDMGRQRATPMEIFNRWIVPLEEHKDYLTLSAGKHVQTPFDQVVVFSSNINPLDLADEAFLRRIGYKVYFGFLEPNHYEQIWRQECAERNIPFDPELLHYALYQLHGTKGVALRPCHPRDLLGMAWDRFQYQGGEGQLQPEHLDWAWDSYFVSLDEQQQMTER</sequence>
<protein>
    <submittedName>
        <fullName evidence="2">AAA family ATPase</fullName>
    </submittedName>
</protein>
<keyword evidence="3" id="KW-1185">Reference proteome</keyword>
<reference evidence="2" key="1">
    <citation type="submission" date="2020-10" db="EMBL/GenBank/DDBJ databases">
        <title>Bacterium isolated from coastal waters sediment.</title>
        <authorList>
            <person name="Chen R.-J."/>
            <person name="Lu D.-C."/>
            <person name="Zhu K.-L."/>
            <person name="Du Z.-J."/>
        </authorList>
    </citation>
    <scope>NUCLEOTIDE SEQUENCE</scope>
    <source>
        <strain evidence="2">N1Y112</strain>
    </source>
</reference>
<dbReference type="RefSeq" id="WP_193953776.1">
    <property type="nucleotide sequence ID" value="NZ_JADEYS010000012.1"/>
</dbReference>
<dbReference type="SUPFAM" id="SSF52540">
    <property type="entry name" value="P-loop containing nucleoside triphosphate hydrolases"/>
    <property type="match status" value="1"/>
</dbReference>
<dbReference type="EMBL" id="JADEYS010000012">
    <property type="protein sequence ID" value="MBE9398144.1"/>
    <property type="molecule type" value="Genomic_DNA"/>
</dbReference>
<comment type="caution">
    <text evidence="2">The sequence shown here is derived from an EMBL/GenBank/DDBJ whole genome shotgun (WGS) entry which is preliminary data.</text>
</comment>
<evidence type="ECO:0000259" key="1">
    <source>
        <dbReference type="SMART" id="SM00382"/>
    </source>
</evidence>